<dbReference type="PaxDb" id="1435377-SUSAZ_00370"/>
<reference evidence="4 5" key="1">
    <citation type="submission" date="2015-12" db="EMBL/GenBank/DDBJ databases">
        <title>A stable core within a dynamic pangenome in Sulfolobus acidocaldarius.</title>
        <authorList>
            <person name="Anderson R."/>
            <person name="Kouris A."/>
            <person name="Seward C."/>
            <person name="Campbell K."/>
            <person name="Whitaker R."/>
        </authorList>
    </citation>
    <scope>NUCLEOTIDE SEQUENCE [LARGE SCALE GENOMIC DNA]</scope>
    <source>
        <strain evidence="2 5">GG12-C01-09</strain>
        <strain evidence="3 4">NG05B_CO5_07</strain>
    </source>
</reference>
<organism evidence="2 5">
    <name type="scientific">Sulfolobus acidocaldarius</name>
    <dbReference type="NCBI Taxonomy" id="2285"/>
    <lineage>
        <taxon>Archaea</taxon>
        <taxon>Thermoproteota</taxon>
        <taxon>Thermoprotei</taxon>
        <taxon>Sulfolobales</taxon>
        <taxon>Sulfolobaceae</taxon>
        <taxon>Sulfolobus</taxon>
    </lineage>
</organism>
<dbReference type="SUPFAM" id="SSF111038">
    <property type="entry name" value="YjbQ-like"/>
    <property type="match status" value="1"/>
</dbReference>
<dbReference type="NCBIfam" id="TIGR00149">
    <property type="entry name" value="TIGR00149_YjbQ"/>
    <property type="match status" value="1"/>
</dbReference>
<dbReference type="Proteomes" id="UP000060043">
    <property type="component" value="Chromosome"/>
</dbReference>
<dbReference type="EMBL" id="CP013694">
    <property type="protein sequence ID" value="ALU29520.1"/>
    <property type="molecule type" value="Genomic_DNA"/>
</dbReference>
<accession>A0A0U3H3J8</accession>
<dbReference type="OrthoDB" id="6663at2157"/>
<sequence length="146" mass="16687">MKYNNFLTYYKLMKIVTHEFNVRTKSRFESIDITEHIRENIKGIKDGVVYVFVKHTTCALIVNEAESGLMKDYLEWGKKLVPPDGTFEHNNIDNNGHAHIISSIIGNSRVLPITNGELDLGTWQRVILLEFDGPRTRSILVKGIGE</sequence>
<dbReference type="Pfam" id="PF01894">
    <property type="entry name" value="YjbQ"/>
    <property type="match status" value="1"/>
</dbReference>
<evidence type="ECO:0000313" key="2">
    <source>
        <dbReference type="EMBL" id="ALU29520.1"/>
    </source>
</evidence>
<dbReference type="AlphaFoldDB" id="A0A0U3H3J8"/>
<dbReference type="STRING" id="1435377.SUSAZ_00370"/>
<dbReference type="Proteomes" id="UP000065473">
    <property type="component" value="Chromosome"/>
</dbReference>
<dbReference type="PANTHER" id="PTHR30615">
    <property type="entry name" value="UNCHARACTERIZED PROTEIN YJBQ-RELATED"/>
    <property type="match status" value="1"/>
</dbReference>
<dbReference type="InterPro" id="IPR001602">
    <property type="entry name" value="UPF0047_YjbQ-like"/>
</dbReference>
<dbReference type="PANTHER" id="PTHR30615:SF8">
    <property type="entry name" value="UPF0047 PROTEIN C4A8.02C"/>
    <property type="match status" value="1"/>
</dbReference>
<dbReference type="InterPro" id="IPR035917">
    <property type="entry name" value="YjbQ-like_sf"/>
</dbReference>
<gene>
    <name evidence="2" type="ORF">ATY89_05880</name>
    <name evidence="3" type="ORF">ATZ20_08905</name>
</gene>
<dbReference type="Gene3D" id="2.60.120.460">
    <property type="entry name" value="YjbQ-like"/>
    <property type="match status" value="1"/>
</dbReference>
<evidence type="ECO:0000313" key="5">
    <source>
        <dbReference type="Proteomes" id="UP000065473"/>
    </source>
</evidence>
<evidence type="ECO:0000313" key="3">
    <source>
        <dbReference type="EMBL" id="ALU32250.1"/>
    </source>
</evidence>
<comment type="similarity">
    <text evidence="1">Belongs to the UPF0047 family.</text>
</comment>
<dbReference type="PIRSF" id="PIRSF004681">
    <property type="entry name" value="UCP004681"/>
    <property type="match status" value="1"/>
</dbReference>
<dbReference type="EMBL" id="CP013695">
    <property type="protein sequence ID" value="ALU32250.1"/>
    <property type="molecule type" value="Genomic_DNA"/>
</dbReference>
<protein>
    <submittedName>
        <fullName evidence="2">Uncharacterized protein</fullName>
    </submittedName>
</protein>
<proteinExistence type="inferred from homology"/>
<evidence type="ECO:0000313" key="4">
    <source>
        <dbReference type="Proteomes" id="UP000060043"/>
    </source>
</evidence>
<evidence type="ECO:0000256" key="1">
    <source>
        <dbReference type="ARBA" id="ARBA00005534"/>
    </source>
</evidence>
<name>A0A0U3H3J8_9CREN</name>
<dbReference type="PROSITE" id="PS01314">
    <property type="entry name" value="UPF0047"/>
    <property type="match status" value="1"/>
</dbReference>